<organism evidence="1 2">
    <name type="scientific">Roseibium hamelinense</name>
    <dbReference type="NCBI Taxonomy" id="150831"/>
    <lineage>
        <taxon>Bacteria</taxon>
        <taxon>Pseudomonadati</taxon>
        <taxon>Pseudomonadota</taxon>
        <taxon>Alphaproteobacteria</taxon>
        <taxon>Hyphomicrobiales</taxon>
        <taxon>Stappiaceae</taxon>
        <taxon>Roseibium</taxon>
    </lineage>
</organism>
<dbReference type="AlphaFoldDB" id="A0A562TJF1"/>
<name>A0A562TJF1_9HYPH</name>
<comment type="caution">
    <text evidence="1">The sequence shown here is derived from an EMBL/GenBank/DDBJ whole genome shotgun (WGS) entry which is preliminary data.</text>
</comment>
<reference evidence="1 2" key="1">
    <citation type="submission" date="2019-07" db="EMBL/GenBank/DDBJ databases">
        <title>Genomic Encyclopedia of Archaeal and Bacterial Type Strains, Phase II (KMG-II): from individual species to whole genera.</title>
        <authorList>
            <person name="Goeker M."/>
        </authorList>
    </citation>
    <scope>NUCLEOTIDE SEQUENCE [LARGE SCALE GENOMIC DNA]</scope>
    <source>
        <strain evidence="1 2">ATCC BAA-252</strain>
    </source>
</reference>
<keyword evidence="2" id="KW-1185">Reference proteome</keyword>
<evidence type="ECO:0000313" key="1">
    <source>
        <dbReference type="EMBL" id="TWI93156.1"/>
    </source>
</evidence>
<sequence length="83" mass="8655">MLPSGSPVKILAIRLAARSLTVTGCSSVSVMGLPHFNGFEPGRADPAAALSYNDRYDVRGIASMHAASVGWVKSPGQALKDEV</sequence>
<evidence type="ECO:0000313" key="2">
    <source>
        <dbReference type="Proteomes" id="UP000320593"/>
    </source>
</evidence>
<proteinExistence type="predicted"/>
<accession>A0A562TJF1</accession>
<gene>
    <name evidence="1" type="ORF">JM93_00711</name>
</gene>
<dbReference type="Proteomes" id="UP000320593">
    <property type="component" value="Unassembled WGS sequence"/>
</dbReference>
<protein>
    <submittedName>
        <fullName evidence="1">Uncharacterized protein</fullName>
    </submittedName>
</protein>
<dbReference type="EMBL" id="VLLF01000001">
    <property type="protein sequence ID" value="TWI93156.1"/>
    <property type="molecule type" value="Genomic_DNA"/>
</dbReference>